<gene>
    <name evidence="1" type="ORF">Ga0061079_1091</name>
</gene>
<dbReference type="OrthoDB" id="1207102at2"/>
<keyword evidence="2" id="KW-1185">Reference proteome</keyword>
<sequence length="889" mass="102283">MSKGIKRIIISEEDISSGQLIKFPKLLNGCEVYGLRANGKSVTLSVEIDEKVLSDVEDKVKNKQIHSGIKWVYGKVNSLQKGGISWHGWYRDANRNNKKDGNEEWILNTSIEQISKIDVHNVQGNYNIQNTIQIKFDNESYDTPTLSWVEAFLIHPELHFSKAPKGIFIVPIAEPKIYRTDLIINNSPFHRTGQMFLPKTEKESQENDHVVYYGENLLFALHTCTLSIPEDAEFTVIIDQKEQFGSDSGFLGVKIERHKTIYEKKVNGLKPENDDFWSEDLDYELVSYLSHYFKRAELLIPLALDNKPEDQKEKSKRTFSVTLKHIYPAYTATDTDLKKLYPTLYGYLTIGYTDMYSLLEIQNKEVDEYVEKAGDILLQPNGDPCHYTWIKAHKEDKEITLFEEKKEGIKLNPVEISLIAGDEKPYLLTLSTNLKTEECKTQQHTQGADSVFYFPANLSSEKQGIKIQKIDYSSVDLLIPYKYIRDHSTLGVINDFPFNYFWFNEKDVQKHVIIAETCRYSIPVKINVFPDIKWTLLISFNFNENDFRNYIEKEEYKLNTYRIDYIQVDSAGIAKPRSKTIAQISKTQNKKPKTKKGGFNGILDIIKRFEASLTVEYGGKDGKMIKRDMTEETVKQYYRFIMKIYEIYKLVKEFCNGEVSSEDKTRKKQFEKEVEKMQGGRSVQGAIEVLDKQSKKTEILYPSVAASVTWFYKKIEDNKQPQINGKVGVQTEIKLKADPIIGVKVSWDILELIARRHPIAYIIKKVFDLKLYLMNPENGVNINFSVAGQIDFETTFNHNSVSENIFTRGYSPQRDEPIKIDGSIEAKLEGKIDLEMGVYLIITEINSSGKFQIGVTGKIGIKPHIGTDKDGIYMTTQPYSDGLTFYLKV</sequence>
<protein>
    <submittedName>
        <fullName evidence="1">Uncharacterized protein</fullName>
    </submittedName>
</protein>
<proteinExistence type="predicted"/>
<dbReference type="Proteomes" id="UP000182761">
    <property type="component" value="Unassembled WGS sequence"/>
</dbReference>
<name>A0A0X3AQH4_9FLAO</name>
<dbReference type="RefSeq" id="WP_141656225.1">
    <property type="nucleotide sequence ID" value="NZ_FCOR01000009.1"/>
</dbReference>
<organism evidence="1 2">
    <name type="scientific">Apibacter mensalis</name>
    <dbReference type="NCBI Taxonomy" id="1586267"/>
    <lineage>
        <taxon>Bacteria</taxon>
        <taxon>Pseudomonadati</taxon>
        <taxon>Bacteroidota</taxon>
        <taxon>Flavobacteriia</taxon>
        <taxon>Flavobacteriales</taxon>
        <taxon>Weeksellaceae</taxon>
        <taxon>Apibacter</taxon>
    </lineage>
</organism>
<feature type="non-terminal residue" evidence="1">
    <location>
        <position position="889"/>
    </location>
</feature>
<dbReference type="AlphaFoldDB" id="A0A0X3AQH4"/>
<accession>A0A0X3AQH4</accession>
<evidence type="ECO:0000313" key="2">
    <source>
        <dbReference type="Proteomes" id="UP000182761"/>
    </source>
</evidence>
<dbReference type="EMBL" id="FCOR01000009">
    <property type="protein sequence ID" value="CVK16612.1"/>
    <property type="molecule type" value="Genomic_DNA"/>
</dbReference>
<evidence type="ECO:0000313" key="1">
    <source>
        <dbReference type="EMBL" id="CVK16612.1"/>
    </source>
</evidence>
<reference evidence="1 2" key="1">
    <citation type="submission" date="2016-01" db="EMBL/GenBank/DDBJ databases">
        <authorList>
            <person name="McClelland M."/>
            <person name="Jain A."/>
            <person name="Saraogi P."/>
            <person name="Mendelson R."/>
            <person name="Westerman R."/>
            <person name="SanMiguel P."/>
            <person name="Csonka L."/>
        </authorList>
    </citation>
    <scope>NUCLEOTIDE SEQUENCE [LARGE SCALE GENOMIC DNA]</scope>
    <source>
        <strain evidence="1 2">R-53146</strain>
    </source>
</reference>